<dbReference type="InterPro" id="IPR054386">
    <property type="entry name" value="RIM_Znf"/>
</dbReference>
<dbReference type="Gene3D" id="3.30.40.10">
    <property type="entry name" value="Zinc/RING finger domain, C3HC4 (zinc finger)"/>
    <property type="match status" value="1"/>
</dbReference>
<keyword evidence="3 5" id="KW-0863">Zinc-finger</keyword>
<name>A0A087TGM8_STEMI</name>
<dbReference type="GO" id="GO:0044325">
    <property type="term" value="F:transmembrane transporter binding"/>
    <property type="evidence" value="ECO:0007669"/>
    <property type="project" value="TreeGrafter"/>
</dbReference>
<dbReference type="GO" id="GO:0042734">
    <property type="term" value="C:presynaptic membrane"/>
    <property type="evidence" value="ECO:0007669"/>
    <property type="project" value="TreeGrafter"/>
</dbReference>
<accession>A0A087TGM8</accession>
<dbReference type="GO" id="GO:0048791">
    <property type="term" value="P:calcium ion-regulated exocytosis of neurotransmitter"/>
    <property type="evidence" value="ECO:0007669"/>
    <property type="project" value="TreeGrafter"/>
</dbReference>
<feature type="compositionally biased region" description="Basic and acidic residues" evidence="6">
    <location>
        <begin position="204"/>
        <end position="257"/>
    </location>
</feature>
<evidence type="ECO:0000256" key="3">
    <source>
        <dbReference type="ARBA" id="ARBA00022771"/>
    </source>
</evidence>
<dbReference type="InterPro" id="IPR039032">
    <property type="entry name" value="Rim-like"/>
</dbReference>
<dbReference type="InterPro" id="IPR017455">
    <property type="entry name" value="Znf_FYVE-rel"/>
</dbReference>
<evidence type="ECO:0000313" key="9">
    <source>
        <dbReference type="Proteomes" id="UP000054359"/>
    </source>
</evidence>
<reference evidence="8 9" key="1">
    <citation type="submission" date="2013-11" db="EMBL/GenBank/DDBJ databases">
        <title>Genome sequencing of Stegodyphus mimosarum.</title>
        <authorList>
            <person name="Bechsgaard J."/>
        </authorList>
    </citation>
    <scope>NUCLEOTIDE SEQUENCE [LARGE SCALE GENOMIC DNA]</scope>
</reference>
<dbReference type="PANTHER" id="PTHR12157:SF21">
    <property type="entry name" value="RAB3 INTERACTING MOLECULE, ISOFORM F"/>
    <property type="match status" value="1"/>
</dbReference>
<feature type="compositionally biased region" description="Basic and acidic residues" evidence="6">
    <location>
        <begin position="137"/>
        <end position="194"/>
    </location>
</feature>
<evidence type="ECO:0000256" key="5">
    <source>
        <dbReference type="PROSITE-ProRule" id="PRU00091"/>
    </source>
</evidence>
<evidence type="ECO:0000256" key="6">
    <source>
        <dbReference type="SAM" id="MobiDB-lite"/>
    </source>
</evidence>
<feature type="region of interest" description="Disordered" evidence="6">
    <location>
        <begin position="86"/>
        <end position="268"/>
    </location>
</feature>
<dbReference type="GO" id="GO:0050806">
    <property type="term" value="P:positive regulation of synaptic transmission"/>
    <property type="evidence" value="ECO:0007669"/>
    <property type="project" value="TreeGrafter"/>
</dbReference>
<evidence type="ECO:0000313" key="8">
    <source>
        <dbReference type="EMBL" id="KFM64267.1"/>
    </source>
</evidence>
<dbReference type="STRING" id="407821.A0A087TGM8"/>
<evidence type="ECO:0000256" key="1">
    <source>
        <dbReference type="ARBA" id="ARBA00022723"/>
    </source>
</evidence>
<feature type="compositionally biased region" description="Polar residues" evidence="6">
    <location>
        <begin position="114"/>
        <end position="135"/>
    </location>
</feature>
<dbReference type="EMBL" id="KK115143">
    <property type="protein sequence ID" value="KFM64267.1"/>
    <property type="molecule type" value="Genomic_DNA"/>
</dbReference>
<dbReference type="AlphaFoldDB" id="A0A087TGM8"/>
<protein>
    <submittedName>
        <fullName evidence="8">Regulating synaptic membrane exocytosis protein 2</fullName>
    </submittedName>
</protein>
<dbReference type="GO" id="GO:0048788">
    <property type="term" value="C:cytoskeleton of presynaptic active zone"/>
    <property type="evidence" value="ECO:0007669"/>
    <property type="project" value="TreeGrafter"/>
</dbReference>
<evidence type="ECO:0000256" key="2">
    <source>
        <dbReference type="ARBA" id="ARBA00022737"/>
    </source>
</evidence>
<dbReference type="GO" id="GO:0042391">
    <property type="term" value="P:regulation of membrane potential"/>
    <property type="evidence" value="ECO:0007669"/>
    <property type="project" value="TreeGrafter"/>
</dbReference>
<gene>
    <name evidence="8" type="ORF">X975_20074</name>
</gene>
<evidence type="ECO:0000256" key="4">
    <source>
        <dbReference type="ARBA" id="ARBA00022833"/>
    </source>
</evidence>
<dbReference type="OMA" id="ISTRDSM"/>
<organism evidence="8 9">
    <name type="scientific">Stegodyphus mimosarum</name>
    <name type="common">African social velvet spider</name>
    <dbReference type="NCBI Taxonomy" id="407821"/>
    <lineage>
        <taxon>Eukaryota</taxon>
        <taxon>Metazoa</taxon>
        <taxon>Ecdysozoa</taxon>
        <taxon>Arthropoda</taxon>
        <taxon>Chelicerata</taxon>
        <taxon>Arachnida</taxon>
        <taxon>Araneae</taxon>
        <taxon>Araneomorphae</taxon>
        <taxon>Entelegynae</taxon>
        <taxon>Eresoidea</taxon>
        <taxon>Eresidae</taxon>
        <taxon>Stegodyphus</taxon>
    </lineage>
</organism>
<evidence type="ECO:0000259" key="7">
    <source>
        <dbReference type="PROSITE" id="PS50178"/>
    </source>
</evidence>
<keyword evidence="4" id="KW-0862">Zinc</keyword>
<dbReference type="GO" id="GO:0008270">
    <property type="term" value="F:zinc ion binding"/>
    <property type="evidence" value="ECO:0007669"/>
    <property type="project" value="UniProtKB-KW"/>
</dbReference>
<dbReference type="InterPro" id="IPR013083">
    <property type="entry name" value="Znf_RING/FYVE/PHD"/>
</dbReference>
<dbReference type="OrthoDB" id="420032at2759"/>
<sequence length="268" mass="31277">MRNEEQRRKGIELDATCQICLKTKFADGIGHVCNYCNVRCCARCGGKVSLRSNKVIWVCILCRKKQELLIKTGQWLHSGMAAKQREMEAGEVMSPNVDKRPKLERAHSEGKGNDIQNQFSRGISRRGSLQQIHRTNSQRELRRQFSQERDSAKQDPHSENSKYSDRSRPSHERSPPGDMKQMKQTDISTRDSMSRLHGNSDYTGRGRDEGADPRKERYPLLDSADNRRPVKEYQMDRESQWKEPQKHRDRLISDRRMGRTQPWVNHEE</sequence>
<dbReference type="PANTHER" id="PTHR12157">
    <property type="entry name" value="REGULATING SYNAPTIC MEMBRANE EXOCYTOSIS PROTEIN"/>
    <property type="match status" value="1"/>
</dbReference>
<dbReference type="SUPFAM" id="SSF57903">
    <property type="entry name" value="FYVE/PHD zinc finger"/>
    <property type="match status" value="1"/>
</dbReference>
<keyword evidence="9" id="KW-1185">Reference proteome</keyword>
<dbReference type="PROSITE" id="PS50178">
    <property type="entry name" value="ZF_FYVE"/>
    <property type="match status" value="1"/>
</dbReference>
<keyword evidence="2" id="KW-0677">Repeat</keyword>
<dbReference type="Proteomes" id="UP000054359">
    <property type="component" value="Unassembled WGS sequence"/>
</dbReference>
<keyword evidence="1" id="KW-0479">Metal-binding</keyword>
<dbReference type="GO" id="GO:0031267">
    <property type="term" value="F:small GTPase binding"/>
    <property type="evidence" value="ECO:0007669"/>
    <property type="project" value="InterPro"/>
</dbReference>
<proteinExistence type="predicted"/>
<feature type="domain" description="FYVE-type" evidence="7">
    <location>
        <begin position="17"/>
        <end position="67"/>
    </location>
</feature>
<dbReference type="GO" id="GO:0048167">
    <property type="term" value="P:regulation of synaptic plasticity"/>
    <property type="evidence" value="ECO:0007669"/>
    <property type="project" value="TreeGrafter"/>
</dbReference>
<feature type="non-terminal residue" evidence="8">
    <location>
        <position position="268"/>
    </location>
</feature>
<dbReference type="Pfam" id="PF22601">
    <property type="entry name" value="RIM2a_ZnF"/>
    <property type="match status" value="1"/>
</dbReference>
<feature type="compositionally biased region" description="Basic and acidic residues" evidence="6">
    <location>
        <begin position="97"/>
        <end position="112"/>
    </location>
</feature>
<dbReference type="InterPro" id="IPR011011">
    <property type="entry name" value="Znf_FYVE_PHD"/>
</dbReference>